<accession>A0A0E4GCJ0</accession>
<dbReference type="InterPro" id="IPR001310">
    <property type="entry name" value="Histidine_triad_HIT"/>
</dbReference>
<gene>
    <name evidence="5" type="ORF">2407</name>
</gene>
<feature type="short sequence motif" description="Histidine triad motif" evidence="2 3">
    <location>
        <begin position="100"/>
        <end position="104"/>
    </location>
</feature>
<dbReference type="Proteomes" id="UP000045545">
    <property type="component" value="Unassembled WGS sequence"/>
</dbReference>
<dbReference type="PROSITE" id="PS51084">
    <property type="entry name" value="HIT_2"/>
    <property type="match status" value="1"/>
</dbReference>
<evidence type="ECO:0000256" key="2">
    <source>
        <dbReference type="PIRSR" id="PIRSR601310-3"/>
    </source>
</evidence>
<dbReference type="PRINTS" id="PR00332">
    <property type="entry name" value="HISTRIAD"/>
</dbReference>
<dbReference type="AlphaFoldDB" id="A0A0E4GCJ0"/>
<dbReference type="OrthoDB" id="9784774at2"/>
<feature type="domain" description="HIT" evidence="4">
    <location>
        <begin position="7"/>
        <end position="116"/>
    </location>
</feature>
<protein>
    <submittedName>
        <fullName evidence="5">Histidine triad (HIT) protein</fullName>
    </submittedName>
</protein>
<dbReference type="RefSeq" id="WP_046499314.1">
    <property type="nucleotide sequence ID" value="NZ_CGIH01000040.1"/>
</dbReference>
<dbReference type="EMBL" id="CGIH01000040">
    <property type="protein sequence ID" value="CFX99237.1"/>
    <property type="molecule type" value="Genomic_DNA"/>
</dbReference>
<proteinExistence type="predicted"/>
<dbReference type="InterPro" id="IPR011146">
    <property type="entry name" value="HIT-like"/>
</dbReference>
<evidence type="ECO:0000313" key="5">
    <source>
        <dbReference type="EMBL" id="CFX99237.1"/>
    </source>
</evidence>
<evidence type="ECO:0000259" key="4">
    <source>
        <dbReference type="PROSITE" id="PS51084"/>
    </source>
</evidence>
<dbReference type="InterPro" id="IPR036265">
    <property type="entry name" value="HIT-like_sf"/>
</dbReference>
<keyword evidence="6" id="KW-1185">Reference proteome</keyword>
<dbReference type="CDD" id="cd01276">
    <property type="entry name" value="PKCI_related"/>
    <property type="match status" value="1"/>
</dbReference>
<evidence type="ECO:0000313" key="6">
    <source>
        <dbReference type="Proteomes" id="UP000045545"/>
    </source>
</evidence>
<dbReference type="Gene3D" id="3.30.428.10">
    <property type="entry name" value="HIT-like"/>
    <property type="match status" value="1"/>
</dbReference>
<dbReference type="PANTHER" id="PTHR23089">
    <property type="entry name" value="HISTIDINE TRIAD HIT PROTEIN"/>
    <property type="match status" value="1"/>
</dbReference>
<evidence type="ECO:0000256" key="3">
    <source>
        <dbReference type="PROSITE-ProRule" id="PRU00464"/>
    </source>
</evidence>
<dbReference type="GO" id="GO:0003824">
    <property type="term" value="F:catalytic activity"/>
    <property type="evidence" value="ECO:0007669"/>
    <property type="project" value="InterPro"/>
</dbReference>
<dbReference type="Pfam" id="PF11969">
    <property type="entry name" value="DcpS_C"/>
    <property type="match status" value="1"/>
</dbReference>
<reference evidence="5 6" key="1">
    <citation type="submission" date="2015-03" db="EMBL/GenBank/DDBJ databases">
        <authorList>
            <person name="Murphy D."/>
        </authorList>
    </citation>
    <scope>NUCLEOTIDE SEQUENCE [LARGE SCALE GENOMIC DNA]</scope>
    <source>
        <strain evidence="5 6">OL-4</strain>
    </source>
</reference>
<name>A0A0E4GCJ0_9FIRM</name>
<dbReference type="STRING" id="690567.2407"/>
<feature type="active site" description="Tele-AMP-histidine intermediate" evidence="1">
    <location>
        <position position="102"/>
    </location>
</feature>
<evidence type="ECO:0000256" key="1">
    <source>
        <dbReference type="PIRSR" id="PIRSR601310-1"/>
    </source>
</evidence>
<dbReference type="SUPFAM" id="SSF54197">
    <property type="entry name" value="HIT-like"/>
    <property type="match status" value="1"/>
</dbReference>
<organism evidence="5 6">
    <name type="scientific">Syntrophomonas zehnderi OL-4</name>
    <dbReference type="NCBI Taxonomy" id="690567"/>
    <lineage>
        <taxon>Bacteria</taxon>
        <taxon>Bacillati</taxon>
        <taxon>Bacillota</taxon>
        <taxon>Clostridia</taxon>
        <taxon>Eubacteriales</taxon>
        <taxon>Syntrophomonadaceae</taxon>
        <taxon>Syntrophomonas</taxon>
    </lineage>
</organism>
<sequence length="116" mass="13004">MAKPDCLFCKIVQKELPAEVVYEDDQILAIKDIDPAAPVHLLLIPKMHIASLNEIHNEHLELMGRLQMIASQLAKELGIAEKGYRLVNNCGSWGGQAIFHLHYHLLGGKEMGWPPE</sequence>